<accession>A0A103Y2R8</accession>
<evidence type="ECO:0000256" key="1">
    <source>
        <dbReference type="ARBA" id="ARBA00010507"/>
    </source>
</evidence>
<comment type="catalytic activity">
    <reaction evidence="8">
        <text>L-threonyl-[protein] + ATP = O-phospho-L-threonyl-[protein] + ADP + H(+)</text>
        <dbReference type="Rhea" id="RHEA:46608"/>
        <dbReference type="Rhea" id="RHEA-COMP:11060"/>
        <dbReference type="Rhea" id="RHEA-COMP:11605"/>
        <dbReference type="ChEBI" id="CHEBI:15378"/>
        <dbReference type="ChEBI" id="CHEBI:30013"/>
        <dbReference type="ChEBI" id="CHEBI:30616"/>
        <dbReference type="ChEBI" id="CHEBI:61977"/>
        <dbReference type="ChEBI" id="CHEBI:456216"/>
        <dbReference type="EC" id="2.7.11.1"/>
    </reaction>
</comment>
<dbReference type="FunFam" id="3.30.200.20:FF:000060">
    <property type="entry name" value="Serine/threonine-protein kinase isoform 1"/>
    <property type="match status" value="1"/>
</dbReference>
<dbReference type="GO" id="GO:0004674">
    <property type="term" value="F:protein serine/threonine kinase activity"/>
    <property type="evidence" value="ECO:0007669"/>
    <property type="project" value="UniProtKB-KW"/>
</dbReference>
<dbReference type="InterPro" id="IPR008271">
    <property type="entry name" value="Ser/Thr_kinase_AS"/>
</dbReference>
<gene>
    <name evidence="11" type="ORF">Ccrd_020267</name>
</gene>
<dbReference type="InterPro" id="IPR051681">
    <property type="entry name" value="Ser/Thr_Kinases-Pseudokinases"/>
</dbReference>
<evidence type="ECO:0000256" key="6">
    <source>
        <dbReference type="ARBA" id="ARBA00022777"/>
    </source>
</evidence>
<dbReference type="AlphaFoldDB" id="A0A103Y2R8"/>
<dbReference type="PANTHER" id="PTHR44329:SF84">
    <property type="entry name" value="PROTEIN KINASE LIKE PROTEIN"/>
    <property type="match status" value="1"/>
</dbReference>
<reference evidence="11 12" key="1">
    <citation type="journal article" date="2016" name="Sci. Rep.">
        <title>The genome sequence of the outbreeding globe artichoke constructed de novo incorporating a phase-aware low-pass sequencing strategy of F1 progeny.</title>
        <authorList>
            <person name="Scaglione D."/>
            <person name="Reyes-Chin-Wo S."/>
            <person name="Acquadro A."/>
            <person name="Froenicke L."/>
            <person name="Portis E."/>
            <person name="Beitel C."/>
            <person name="Tirone M."/>
            <person name="Mauro R."/>
            <person name="Lo Monaco A."/>
            <person name="Mauromicale G."/>
            <person name="Faccioli P."/>
            <person name="Cattivelli L."/>
            <person name="Rieseberg L."/>
            <person name="Michelmore R."/>
            <person name="Lanteri S."/>
        </authorList>
    </citation>
    <scope>NUCLEOTIDE SEQUENCE [LARGE SCALE GENOMIC DNA]</scope>
    <source>
        <strain evidence="11">2C</strain>
    </source>
</reference>
<name>A0A103Y2R8_CYNCS</name>
<dbReference type="PROSITE" id="PS50011">
    <property type="entry name" value="PROTEIN_KINASE_DOM"/>
    <property type="match status" value="1"/>
</dbReference>
<dbReference type="InterPro" id="IPR011009">
    <property type="entry name" value="Kinase-like_dom_sf"/>
</dbReference>
<keyword evidence="3" id="KW-0723">Serine/threonine-protein kinase</keyword>
<dbReference type="EMBL" id="LEKV01003086">
    <property type="protein sequence ID" value="KVI01463.1"/>
    <property type="molecule type" value="Genomic_DNA"/>
</dbReference>
<keyword evidence="5" id="KW-0547">Nucleotide-binding</keyword>
<evidence type="ECO:0000256" key="9">
    <source>
        <dbReference type="ARBA" id="ARBA00048679"/>
    </source>
</evidence>
<evidence type="ECO:0000256" key="7">
    <source>
        <dbReference type="ARBA" id="ARBA00022840"/>
    </source>
</evidence>
<dbReference type="Gene3D" id="1.10.510.10">
    <property type="entry name" value="Transferase(Phosphotransferase) domain 1"/>
    <property type="match status" value="1"/>
</dbReference>
<dbReference type="SMART" id="SM00220">
    <property type="entry name" value="S_TKc"/>
    <property type="match status" value="1"/>
</dbReference>
<keyword evidence="6 11" id="KW-0418">Kinase</keyword>
<protein>
    <recommendedName>
        <fullName evidence="2">non-specific serine/threonine protein kinase</fullName>
        <ecNumber evidence="2">2.7.11.1</ecNumber>
    </recommendedName>
</protein>
<dbReference type="Proteomes" id="UP000243975">
    <property type="component" value="Unassembled WGS sequence"/>
</dbReference>
<feature type="domain" description="Protein kinase" evidence="10">
    <location>
        <begin position="130"/>
        <end position="300"/>
    </location>
</feature>
<organism evidence="11 12">
    <name type="scientific">Cynara cardunculus var. scolymus</name>
    <name type="common">Globe artichoke</name>
    <name type="synonym">Cynara scolymus</name>
    <dbReference type="NCBI Taxonomy" id="59895"/>
    <lineage>
        <taxon>Eukaryota</taxon>
        <taxon>Viridiplantae</taxon>
        <taxon>Streptophyta</taxon>
        <taxon>Embryophyta</taxon>
        <taxon>Tracheophyta</taxon>
        <taxon>Spermatophyta</taxon>
        <taxon>Magnoliopsida</taxon>
        <taxon>eudicotyledons</taxon>
        <taxon>Gunneridae</taxon>
        <taxon>Pentapetalae</taxon>
        <taxon>asterids</taxon>
        <taxon>campanulids</taxon>
        <taxon>Asterales</taxon>
        <taxon>Asteraceae</taxon>
        <taxon>Carduoideae</taxon>
        <taxon>Cardueae</taxon>
        <taxon>Carduinae</taxon>
        <taxon>Cynara</taxon>
    </lineage>
</organism>
<dbReference type="Gramene" id="KVI01463">
    <property type="protein sequence ID" value="KVI01463"/>
    <property type="gene ID" value="Ccrd_020267"/>
</dbReference>
<keyword evidence="12" id="KW-1185">Reference proteome</keyword>
<evidence type="ECO:0000313" key="11">
    <source>
        <dbReference type="EMBL" id="KVI01463.1"/>
    </source>
</evidence>
<dbReference type="STRING" id="59895.A0A103Y2R8"/>
<dbReference type="InterPro" id="IPR001245">
    <property type="entry name" value="Ser-Thr/Tyr_kinase_cat_dom"/>
</dbReference>
<evidence type="ECO:0000256" key="2">
    <source>
        <dbReference type="ARBA" id="ARBA00012513"/>
    </source>
</evidence>
<comment type="similarity">
    <text evidence="1">Belongs to the protein kinase superfamily. TKL Ser/Thr protein kinase family. RAF subfamily.</text>
</comment>
<comment type="catalytic activity">
    <reaction evidence="9">
        <text>L-seryl-[protein] + ATP = O-phospho-L-seryl-[protein] + ADP + H(+)</text>
        <dbReference type="Rhea" id="RHEA:17989"/>
        <dbReference type="Rhea" id="RHEA-COMP:9863"/>
        <dbReference type="Rhea" id="RHEA-COMP:11604"/>
        <dbReference type="ChEBI" id="CHEBI:15378"/>
        <dbReference type="ChEBI" id="CHEBI:29999"/>
        <dbReference type="ChEBI" id="CHEBI:30616"/>
        <dbReference type="ChEBI" id="CHEBI:83421"/>
        <dbReference type="ChEBI" id="CHEBI:456216"/>
        <dbReference type="EC" id="2.7.11.1"/>
    </reaction>
</comment>
<evidence type="ECO:0000256" key="3">
    <source>
        <dbReference type="ARBA" id="ARBA00022527"/>
    </source>
</evidence>
<evidence type="ECO:0000256" key="8">
    <source>
        <dbReference type="ARBA" id="ARBA00047899"/>
    </source>
</evidence>
<dbReference type="OMA" id="MGANINH"/>
<evidence type="ECO:0000256" key="5">
    <source>
        <dbReference type="ARBA" id="ARBA00022741"/>
    </source>
</evidence>
<keyword evidence="4" id="KW-0808">Transferase</keyword>
<evidence type="ECO:0000313" key="12">
    <source>
        <dbReference type="Proteomes" id="UP000243975"/>
    </source>
</evidence>
<dbReference type="GO" id="GO:0005524">
    <property type="term" value="F:ATP binding"/>
    <property type="evidence" value="ECO:0007669"/>
    <property type="project" value="UniProtKB-KW"/>
</dbReference>
<keyword evidence="7" id="KW-0067">ATP-binding</keyword>
<evidence type="ECO:0000256" key="4">
    <source>
        <dbReference type="ARBA" id="ARBA00022679"/>
    </source>
</evidence>
<dbReference type="EC" id="2.7.11.1" evidence="2"/>
<dbReference type="Pfam" id="PF07714">
    <property type="entry name" value="PK_Tyr_Ser-Thr"/>
    <property type="match status" value="1"/>
</dbReference>
<dbReference type="InterPro" id="IPR000719">
    <property type="entry name" value="Prot_kinase_dom"/>
</dbReference>
<sequence length="300" mass="33384">MLEDPKFTGMIGLNNGHDNFLDVTQRFYHKLDDDMSIESFRSLHMSNGGGSLARSLVNSSVGSNGSATFMLSDPGLNHGQINYTADRSVIRGTASNGLTDDGLAQALLDSCFPTKGLKNFEEWTIELTKLSMGPTFAQGAFGKLYKGTYNNEDVAIKLLEKPEDDVERANLMEQQFQQEVMMLARLKHPNIVRFIGACYKPIVWCIVTEYAKGGSVRQFLNRRHNRSSVPLKLAVKQALDVARGMEYVHGLGLIHRDLKSDNLLIASDRSIKIADFGVARIEVQTEGMTPEMGTYRWMAP</sequence>
<proteinExistence type="inferred from homology"/>
<dbReference type="Gene3D" id="3.30.200.20">
    <property type="entry name" value="Phosphorylase Kinase, domain 1"/>
    <property type="match status" value="1"/>
</dbReference>
<dbReference type="PROSITE" id="PS00108">
    <property type="entry name" value="PROTEIN_KINASE_ST"/>
    <property type="match status" value="1"/>
</dbReference>
<evidence type="ECO:0000259" key="10">
    <source>
        <dbReference type="PROSITE" id="PS50011"/>
    </source>
</evidence>
<comment type="caution">
    <text evidence="11">The sequence shown here is derived from an EMBL/GenBank/DDBJ whole genome shotgun (WGS) entry which is preliminary data.</text>
</comment>
<dbReference type="SUPFAM" id="SSF56112">
    <property type="entry name" value="Protein kinase-like (PK-like)"/>
    <property type="match status" value="1"/>
</dbReference>
<dbReference type="PANTHER" id="PTHR44329">
    <property type="entry name" value="SERINE/THREONINE-PROTEIN KINASE TNNI3K-RELATED"/>
    <property type="match status" value="1"/>
</dbReference>